<accession>A0ABT1XPL0</accession>
<comment type="caution">
    <text evidence="2">The sequence shown here is derived from an EMBL/GenBank/DDBJ whole genome shotgun (WGS) entry which is preliminary data.</text>
</comment>
<evidence type="ECO:0000256" key="1">
    <source>
        <dbReference type="SAM" id="MobiDB-lite"/>
    </source>
</evidence>
<feature type="region of interest" description="Disordered" evidence="1">
    <location>
        <begin position="256"/>
        <end position="304"/>
    </location>
</feature>
<keyword evidence="3" id="KW-1185">Reference proteome</keyword>
<dbReference type="Proteomes" id="UP001206067">
    <property type="component" value="Unassembled WGS sequence"/>
</dbReference>
<reference evidence="2 3" key="1">
    <citation type="submission" date="2022-08" db="EMBL/GenBank/DDBJ databases">
        <title>Polyphasic taxonomy analysis of Qipengyuania sp.RS5-5.</title>
        <authorList>
            <person name="Xamxidin M."/>
            <person name="Wu M."/>
        </authorList>
    </citation>
    <scope>NUCLEOTIDE SEQUENCE [LARGE SCALE GENOMIC DNA]</scope>
    <source>
        <strain evidence="2 3">RS5-5</strain>
    </source>
</reference>
<protein>
    <recommendedName>
        <fullName evidence="4">Replication protein</fullName>
    </recommendedName>
</protein>
<evidence type="ECO:0000313" key="3">
    <source>
        <dbReference type="Proteomes" id="UP001206067"/>
    </source>
</evidence>
<sequence length="304" mass="34733">MSNTAPESAPNPLTLFAPVERQKQRSNGWNEAVQRDFIDALANSGSVKAACKKVGRATTGAYQLRRQPDAREFAAAWDAALAYGMLRIEDEAIDRAINGTEETVHYHGELVATRRRYNERLVMFMLRTRLAEKYGADGSGGTAPGQKGAVGKMQLRRLKKKWKAKWRQKWKKKWEAQLPGKRLENAVEGRRLIEQKLGELRQRVLASRGEEWRALTPETRDAYRHYQRLRARDLGCEYEEESHLPSEVTIAAEQTEEAAMHARRREAEEEENAMTLPPPGWREEDAEAPEPSGPRIRTLKDEGW</sequence>
<organism evidence="2 3">
    <name type="scientific">Parerythrobacter lacustris</name>
    <dbReference type="NCBI Taxonomy" id="2969984"/>
    <lineage>
        <taxon>Bacteria</taxon>
        <taxon>Pseudomonadati</taxon>
        <taxon>Pseudomonadota</taxon>
        <taxon>Alphaproteobacteria</taxon>
        <taxon>Sphingomonadales</taxon>
        <taxon>Erythrobacteraceae</taxon>
        <taxon>Parerythrobacter</taxon>
    </lineage>
</organism>
<name>A0ABT1XPL0_9SPHN</name>
<gene>
    <name evidence="2" type="ORF">NSO95_06545</name>
</gene>
<evidence type="ECO:0000313" key="2">
    <source>
        <dbReference type="EMBL" id="MCR2833598.1"/>
    </source>
</evidence>
<dbReference type="EMBL" id="JANKHH010000004">
    <property type="protein sequence ID" value="MCR2833598.1"/>
    <property type="molecule type" value="Genomic_DNA"/>
</dbReference>
<evidence type="ECO:0008006" key="4">
    <source>
        <dbReference type="Google" id="ProtNLM"/>
    </source>
</evidence>
<dbReference type="RefSeq" id="WP_257595379.1">
    <property type="nucleotide sequence ID" value="NZ_JANKHH010000004.1"/>
</dbReference>
<proteinExistence type="predicted"/>